<feature type="transmembrane region" description="Helical" evidence="2">
    <location>
        <begin position="41"/>
        <end position="59"/>
    </location>
</feature>
<dbReference type="InterPro" id="IPR052901">
    <property type="entry name" value="Bact_TGase-like"/>
</dbReference>
<keyword evidence="2" id="KW-0472">Membrane</keyword>
<name>A0ABU0EGJ9_9CELL</name>
<dbReference type="EMBL" id="JAUSVB010000003">
    <property type="protein sequence ID" value="MDQ0374414.1"/>
    <property type="molecule type" value="Genomic_DNA"/>
</dbReference>
<feature type="compositionally biased region" description="Low complexity" evidence="1">
    <location>
        <begin position="595"/>
        <end position="614"/>
    </location>
</feature>
<dbReference type="Proteomes" id="UP001239626">
    <property type="component" value="Unassembled WGS sequence"/>
</dbReference>
<feature type="region of interest" description="Disordered" evidence="1">
    <location>
        <begin position="421"/>
        <end position="442"/>
    </location>
</feature>
<dbReference type="SUPFAM" id="SSF54001">
    <property type="entry name" value="Cysteine proteinases"/>
    <property type="match status" value="1"/>
</dbReference>
<dbReference type="PANTHER" id="PTHR42736">
    <property type="entry name" value="PROTEIN-GLUTAMINE GAMMA-GLUTAMYLTRANSFERASE"/>
    <property type="match status" value="1"/>
</dbReference>
<organism evidence="4 5">
    <name type="scientific">Cellulomonas humilata</name>
    <dbReference type="NCBI Taxonomy" id="144055"/>
    <lineage>
        <taxon>Bacteria</taxon>
        <taxon>Bacillati</taxon>
        <taxon>Actinomycetota</taxon>
        <taxon>Actinomycetes</taxon>
        <taxon>Micrococcales</taxon>
        <taxon>Cellulomonadaceae</taxon>
        <taxon>Cellulomonas</taxon>
    </lineage>
</organism>
<accession>A0ABU0EGJ9</accession>
<keyword evidence="2" id="KW-0812">Transmembrane</keyword>
<comment type="caution">
    <text evidence="4">The sequence shown here is derived from an EMBL/GenBank/DDBJ whole genome shotgun (WGS) entry which is preliminary data.</text>
</comment>
<dbReference type="RefSeq" id="WP_307493042.1">
    <property type="nucleotide sequence ID" value="NZ_JAUSVB010000003.1"/>
</dbReference>
<dbReference type="Pfam" id="PF01841">
    <property type="entry name" value="Transglut_core"/>
    <property type="match status" value="1"/>
</dbReference>
<feature type="region of interest" description="Disordered" evidence="1">
    <location>
        <begin position="278"/>
        <end position="302"/>
    </location>
</feature>
<feature type="region of interest" description="Disordered" evidence="1">
    <location>
        <begin position="568"/>
        <end position="616"/>
    </location>
</feature>
<feature type="transmembrane region" description="Helical" evidence="2">
    <location>
        <begin position="178"/>
        <end position="195"/>
    </location>
</feature>
<feature type="transmembrane region" description="Helical" evidence="2">
    <location>
        <begin position="620"/>
        <end position="642"/>
    </location>
</feature>
<feature type="transmembrane region" description="Helical" evidence="2">
    <location>
        <begin position="207"/>
        <end position="231"/>
    </location>
</feature>
<evidence type="ECO:0000259" key="3">
    <source>
        <dbReference type="SMART" id="SM00460"/>
    </source>
</evidence>
<evidence type="ECO:0000313" key="4">
    <source>
        <dbReference type="EMBL" id="MDQ0374414.1"/>
    </source>
</evidence>
<feature type="domain" description="Transglutaminase-like" evidence="3">
    <location>
        <begin position="494"/>
        <end position="564"/>
    </location>
</feature>
<reference evidence="4 5" key="1">
    <citation type="submission" date="2023-07" db="EMBL/GenBank/DDBJ databases">
        <title>Sorghum-associated microbial communities from plants grown in Nebraska, USA.</title>
        <authorList>
            <person name="Schachtman D."/>
        </authorList>
    </citation>
    <scope>NUCLEOTIDE SEQUENCE [LARGE SCALE GENOMIC DNA]</scope>
    <source>
        <strain evidence="4 5">BE332</strain>
    </source>
</reference>
<dbReference type="Pfam" id="PF11992">
    <property type="entry name" value="TgpA_N"/>
    <property type="match status" value="1"/>
</dbReference>
<dbReference type="PANTHER" id="PTHR42736:SF1">
    <property type="entry name" value="PROTEIN-GLUTAMINE GAMMA-GLUTAMYLTRANSFERASE"/>
    <property type="match status" value="1"/>
</dbReference>
<proteinExistence type="predicted"/>
<dbReference type="SMART" id="SM00460">
    <property type="entry name" value="TGc"/>
    <property type="match status" value="1"/>
</dbReference>
<protein>
    <submittedName>
        <fullName evidence="4">Transglutaminase-like putative cysteine protease</fullName>
    </submittedName>
</protein>
<keyword evidence="5" id="KW-1185">Reference proteome</keyword>
<keyword evidence="2" id="KW-1133">Transmembrane helix</keyword>
<gene>
    <name evidence="4" type="ORF">J2X26_002735</name>
</gene>
<dbReference type="InterPro" id="IPR038765">
    <property type="entry name" value="Papain-like_cys_pep_sf"/>
</dbReference>
<dbReference type="InterPro" id="IPR002931">
    <property type="entry name" value="Transglutaminase-like"/>
</dbReference>
<feature type="compositionally biased region" description="Acidic residues" evidence="1">
    <location>
        <begin position="421"/>
        <end position="432"/>
    </location>
</feature>
<evidence type="ECO:0000256" key="1">
    <source>
        <dbReference type="SAM" id="MobiDB-lite"/>
    </source>
</evidence>
<dbReference type="Gene3D" id="3.10.620.30">
    <property type="match status" value="1"/>
</dbReference>
<feature type="transmembrane region" description="Helical" evidence="2">
    <location>
        <begin position="66"/>
        <end position="87"/>
    </location>
</feature>
<evidence type="ECO:0000256" key="2">
    <source>
        <dbReference type="SAM" id="Phobius"/>
    </source>
</evidence>
<feature type="transmembrane region" description="Helical" evidence="2">
    <location>
        <begin position="130"/>
        <end position="148"/>
    </location>
</feature>
<dbReference type="InterPro" id="IPR021878">
    <property type="entry name" value="TgpA_N"/>
</dbReference>
<sequence>MTGRLQRIPRGPRSALGSALCAAATCASLFALTGLIVRGGWLVATWLIVLVVAAVVIGVRAVTRSWWAPTLAGTIVAVGIVLVRYGAPPGRLQVLPDGDSLDRTLSTAREGVAVINASLVPMVGVRPTELLVVVGAVAVFLLSDLVAIGLGAPALSGLAFAGLWAPAIILGFPASGWSIAWTSLFYLLLLALSAAPPSAHSDRGRRAGVAVLCSVGLIVATLVAGPAVAAFPGWATMRMPSFGTGPVGPMSFSDDLDLRESLGTRSGQVVLRYSVTPVEAEPDADPTPSPSASSDTTVSAGEVGPLRAFTMTAFDGAEWDRTDSFELTTWDPATLLSSDPEIRGTAPDPERGTLANVQVEVANMRERRLPVSTFPRTVDVSGGWEYDVARDEIVGRRGTFDGMTYAMQVEIPSLTKEDLADAEVGDPDDDGASLEVPQTSRSQDVAALASEITADATTPYEQAMALQTFFRATTNFTYDTRVAPSRSDDAVWDFLQSTRGYCVQFATSMVIMARTLDIPARVAVGFLPGESDRNGSFVVSGQRTHAWPELYFEGYGWVRFEPTPAVQTSAPPRWADPFTGVSAPDSQPDEIVPLPAASSSSSTAPGGQSSSTGTQDEDQAWLPVAITVAIVLVVASLALALVRRRSLLRADLTPERAWLRARRRLGARGVTWTDADSPRTVVVSVHEQLRQAAGAPLTGTSAEALESLARTVERERYAPVQPDVDPAVLAGWVDDIMSGVETLLSDRSRRGAVPSAPRDET</sequence>
<evidence type="ECO:0000313" key="5">
    <source>
        <dbReference type="Proteomes" id="UP001239626"/>
    </source>
</evidence>
<feature type="compositionally biased region" description="Low complexity" evidence="1">
    <location>
        <begin position="290"/>
        <end position="300"/>
    </location>
</feature>